<dbReference type="AlphaFoldDB" id="A0A0G1D0X1"/>
<evidence type="ECO:0000313" key="2">
    <source>
        <dbReference type="EMBL" id="KKS91580.1"/>
    </source>
</evidence>
<keyword evidence="1" id="KW-0472">Membrane</keyword>
<dbReference type="EMBL" id="LCFK01000066">
    <property type="protein sequence ID" value="KKS91580.1"/>
    <property type="molecule type" value="Genomic_DNA"/>
</dbReference>
<organism evidence="2 3">
    <name type="scientific">Candidatus Collierbacteria bacterium GW2011_GWC2_43_12</name>
    <dbReference type="NCBI Taxonomy" id="1618390"/>
    <lineage>
        <taxon>Bacteria</taxon>
        <taxon>Candidatus Collieribacteriota</taxon>
    </lineage>
</organism>
<name>A0A0G1D0X1_9BACT</name>
<gene>
    <name evidence="2" type="ORF">UV68_C0066G0005</name>
</gene>
<dbReference type="Proteomes" id="UP000033980">
    <property type="component" value="Unassembled WGS sequence"/>
</dbReference>
<evidence type="ECO:0000313" key="3">
    <source>
        <dbReference type="Proteomes" id="UP000033980"/>
    </source>
</evidence>
<sequence>MIILDWLLYEGSPFLPSVSPTSITKVIESINGRHTRPSFAIATEVATIGTLLNELHQKDFDWLVLQFDLNGVNLSHFMFGFTTPAALIMGANLLKTTSYKQTMHLICPGQPTPDMI</sequence>
<proteinExistence type="predicted"/>
<comment type="caution">
    <text evidence="2">The sequence shown here is derived from an EMBL/GenBank/DDBJ whole genome shotgun (WGS) entry which is preliminary data.</text>
</comment>
<keyword evidence="1" id="KW-1133">Transmembrane helix</keyword>
<accession>A0A0G1D0X1</accession>
<evidence type="ECO:0000256" key="1">
    <source>
        <dbReference type="SAM" id="Phobius"/>
    </source>
</evidence>
<reference evidence="2 3" key="1">
    <citation type="journal article" date="2015" name="Nature">
        <title>rRNA introns, odd ribosomes, and small enigmatic genomes across a large radiation of phyla.</title>
        <authorList>
            <person name="Brown C.T."/>
            <person name="Hug L.A."/>
            <person name="Thomas B.C."/>
            <person name="Sharon I."/>
            <person name="Castelle C.J."/>
            <person name="Singh A."/>
            <person name="Wilkins M.J."/>
            <person name="Williams K.H."/>
            <person name="Banfield J.F."/>
        </authorList>
    </citation>
    <scope>NUCLEOTIDE SEQUENCE [LARGE SCALE GENOMIC DNA]</scope>
</reference>
<feature type="transmembrane region" description="Helical" evidence="1">
    <location>
        <begin position="74"/>
        <end position="94"/>
    </location>
</feature>
<keyword evidence="1" id="KW-0812">Transmembrane</keyword>
<protein>
    <submittedName>
        <fullName evidence="2">Uncharacterized protein</fullName>
    </submittedName>
</protein>